<proteinExistence type="predicted"/>
<organism evidence="1 2">
    <name type="scientific">Kineosporia corallincola</name>
    <dbReference type="NCBI Taxonomy" id="2835133"/>
    <lineage>
        <taxon>Bacteria</taxon>
        <taxon>Bacillati</taxon>
        <taxon>Actinomycetota</taxon>
        <taxon>Actinomycetes</taxon>
        <taxon>Kineosporiales</taxon>
        <taxon>Kineosporiaceae</taxon>
        <taxon>Kineosporia</taxon>
    </lineage>
</organism>
<evidence type="ECO:0000313" key="2">
    <source>
        <dbReference type="Proteomes" id="UP001197247"/>
    </source>
</evidence>
<gene>
    <name evidence="1" type="ORF">KIH74_21470</name>
</gene>
<dbReference type="EMBL" id="JAHBAY010000009">
    <property type="protein sequence ID" value="MBT0771522.1"/>
    <property type="molecule type" value="Genomic_DNA"/>
</dbReference>
<accession>A0ABS5TKA3</accession>
<keyword evidence="2" id="KW-1185">Reference proteome</keyword>
<evidence type="ECO:0000313" key="1">
    <source>
        <dbReference type="EMBL" id="MBT0771522.1"/>
    </source>
</evidence>
<dbReference type="RefSeq" id="WP_214157875.1">
    <property type="nucleotide sequence ID" value="NZ_JAHBAY010000009.1"/>
</dbReference>
<comment type="caution">
    <text evidence="1">The sequence shown here is derived from an EMBL/GenBank/DDBJ whole genome shotgun (WGS) entry which is preliminary data.</text>
</comment>
<reference evidence="1 2" key="1">
    <citation type="submission" date="2021-05" db="EMBL/GenBank/DDBJ databases">
        <title>Kineosporia and Streptomyces sp. nov. two new marine actinobacteria isolated from Coral.</title>
        <authorList>
            <person name="Buangrab K."/>
            <person name="Sutthacheep M."/>
            <person name="Yeemin T."/>
            <person name="Harunari E."/>
            <person name="Igarashi Y."/>
            <person name="Kanchanasin P."/>
            <person name="Tanasupawat S."/>
            <person name="Phongsopitanun W."/>
        </authorList>
    </citation>
    <scope>NUCLEOTIDE SEQUENCE [LARGE SCALE GENOMIC DNA]</scope>
    <source>
        <strain evidence="1 2">J2-2</strain>
    </source>
</reference>
<evidence type="ECO:0008006" key="3">
    <source>
        <dbReference type="Google" id="ProtNLM"/>
    </source>
</evidence>
<name>A0ABS5TKA3_9ACTN</name>
<sequence>MLTEVDPRVTAQVNLDAVLGALPLLTRSVPEAAALLRPLAKPVTLRIAVRGGPKGSYTFDSSGVRPGDGGTPVGLLFTSSDHFNRVIDGRSQPVPLGGPAGLRFLTRVFTPLSDLLGRYLRPTPEDLADPAFRDDSVRLTLQVVVAAVAVVGNEDRSGRVSAGQIPDGRVDLEVGDDLRHQLLVAGHRLSVVDAPIEKPRAALRFSDLETAGQVFSGEASAIGALSAGRISMRGVISMIDNVNRILDRTGQYLSTPGK</sequence>
<dbReference type="Proteomes" id="UP001197247">
    <property type="component" value="Unassembled WGS sequence"/>
</dbReference>
<protein>
    <recommendedName>
        <fullName evidence="3">SCP2 domain-containing protein</fullName>
    </recommendedName>
</protein>